<gene>
    <name evidence="2" type="ORF">HMPREF0654_12560</name>
</gene>
<dbReference type="EMBL" id="JRNR01000211">
    <property type="protein sequence ID" value="KGF44716.1"/>
    <property type="molecule type" value="Genomic_DNA"/>
</dbReference>
<sequence>MKENKGGISKEDYINNFDEKKLEEAFQIALDTRKFEIELYWKRTGYFVLFIGAVFVGYYRVLPISEPSDSEKEWLLLLLSSLGFLLSLLWYMANRGSKFWQENWETHIEDLSIELGKPIFGIIKINEHTVYNPKQFNKSYPFSVSRVNQMVSLIITFSWLLILLKDLGVFLNFENNSSGVWDIAKLLVGILDFALFCFILIFCRSFVANVNIVESSDTSKTNKEKVYYFYNYDRVKIRQEDKLDVCNELQNITSSLRKICGIFKR</sequence>
<accession>A0A096ADU6</accession>
<feature type="transmembrane region" description="Helical" evidence="1">
    <location>
        <begin position="44"/>
        <end position="62"/>
    </location>
</feature>
<feature type="transmembrane region" description="Helical" evidence="1">
    <location>
        <begin position="74"/>
        <end position="93"/>
    </location>
</feature>
<keyword evidence="1" id="KW-0472">Membrane</keyword>
<reference evidence="2 3" key="1">
    <citation type="submission" date="2014-07" db="EMBL/GenBank/DDBJ databases">
        <authorList>
            <person name="McCorrison J."/>
            <person name="Sanka R."/>
            <person name="Torralba M."/>
            <person name="Gillis M."/>
            <person name="Haft D.H."/>
            <person name="Methe B."/>
            <person name="Sutton G."/>
            <person name="Nelson K.E."/>
        </authorList>
    </citation>
    <scope>NUCLEOTIDE SEQUENCE [LARGE SCALE GENOMIC DNA]</scope>
    <source>
        <strain evidence="2 3">DNF00882</strain>
    </source>
</reference>
<organism evidence="2 3">
    <name type="scientific">Prevotella disiens DNF00882</name>
    <dbReference type="NCBI Taxonomy" id="1401075"/>
    <lineage>
        <taxon>Bacteria</taxon>
        <taxon>Pseudomonadati</taxon>
        <taxon>Bacteroidota</taxon>
        <taxon>Bacteroidia</taxon>
        <taxon>Bacteroidales</taxon>
        <taxon>Prevotellaceae</taxon>
        <taxon>Prevotella</taxon>
    </lineage>
</organism>
<dbReference type="RefSeq" id="WP_021668069.1">
    <property type="nucleotide sequence ID" value="NZ_JRNR01000211.1"/>
</dbReference>
<comment type="caution">
    <text evidence="2">The sequence shown here is derived from an EMBL/GenBank/DDBJ whole genome shotgun (WGS) entry which is preliminary data.</text>
</comment>
<dbReference type="Pfam" id="PF24838">
    <property type="entry name" value="8xMP"/>
    <property type="match status" value="1"/>
</dbReference>
<name>A0A096ADU6_9BACT</name>
<feature type="transmembrane region" description="Helical" evidence="1">
    <location>
        <begin position="183"/>
        <end position="203"/>
    </location>
</feature>
<evidence type="ECO:0000313" key="2">
    <source>
        <dbReference type="EMBL" id="KGF44716.1"/>
    </source>
</evidence>
<dbReference type="AlphaFoldDB" id="A0A096ADU6"/>
<evidence type="ECO:0000256" key="1">
    <source>
        <dbReference type="SAM" id="Phobius"/>
    </source>
</evidence>
<evidence type="ECO:0000313" key="3">
    <source>
        <dbReference type="Proteomes" id="UP000029538"/>
    </source>
</evidence>
<feature type="transmembrane region" description="Helical" evidence="1">
    <location>
        <begin position="150"/>
        <end position="171"/>
    </location>
</feature>
<proteinExistence type="predicted"/>
<protein>
    <submittedName>
        <fullName evidence="2">Uncharacterized protein</fullName>
    </submittedName>
</protein>
<dbReference type="GeneID" id="91081706"/>
<dbReference type="InterPro" id="IPR056918">
    <property type="entry name" value="8xMP"/>
</dbReference>
<dbReference type="Proteomes" id="UP000029538">
    <property type="component" value="Unassembled WGS sequence"/>
</dbReference>
<keyword evidence="1" id="KW-0812">Transmembrane</keyword>
<keyword evidence="1" id="KW-1133">Transmembrane helix</keyword>